<evidence type="ECO:0000313" key="2">
    <source>
        <dbReference type="Proteomes" id="UP001056120"/>
    </source>
</evidence>
<sequence length="158" mass="18215">MLSRPKESRTISLAAEQRHAMSARGVSAPSTDHAGPPQIYKWSLNCRVFVAQTPLHIFNHFISITSHESIMYERILKRPRTETRHPTQHDVVFKLFELIKKLTEISLCLTQKLLTLTSAVNNLRTELVEVNLQLLEIKHRVTDNPCSCLQHEWAGEFF</sequence>
<keyword evidence="2" id="KW-1185">Reference proteome</keyword>
<reference evidence="1 2" key="2">
    <citation type="journal article" date="2022" name="Mol. Ecol. Resour.">
        <title>The genomes of chicory, endive, great burdock and yacon provide insights into Asteraceae paleo-polyploidization history and plant inulin production.</title>
        <authorList>
            <person name="Fan W."/>
            <person name="Wang S."/>
            <person name="Wang H."/>
            <person name="Wang A."/>
            <person name="Jiang F."/>
            <person name="Liu H."/>
            <person name="Zhao H."/>
            <person name="Xu D."/>
            <person name="Zhang Y."/>
        </authorList>
    </citation>
    <scope>NUCLEOTIDE SEQUENCE [LARGE SCALE GENOMIC DNA]</scope>
    <source>
        <strain evidence="2">cv. Yunnan</strain>
        <tissue evidence="1">Leaves</tissue>
    </source>
</reference>
<dbReference type="Proteomes" id="UP001056120">
    <property type="component" value="Linkage Group LG07"/>
</dbReference>
<proteinExistence type="predicted"/>
<gene>
    <name evidence="1" type="ORF">L1987_20235</name>
</gene>
<comment type="caution">
    <text evidence="1">The sequence shown here is derived from an EMBL/GenBank/DDBJ whole genome shotgun (WGS) entry which is preliminary data.</text>
</comment>
<evidence type="ECO:0000313" key="1">
    <source>
        <dbReference type="EMBL" id="KAI3810614.1"/>
    </source>
</evidence>
<name>A0ACB9IRG5_9ASTR</name>
<protein>
    <submittedName>
        <fullName evidence="1">Uncharacterized protein</fullName>
    </submittedName>
</protein>
<dbReference type="EMBL" id="CM042024">
    <property type="protein sequence ID" value="KAI3810614.1"/>
    <property type="molecule type" value="Genomic_DNA"/>
</dbReference>
<organism evidence="1 2">
    <name type="scientific">Smallanthus sonchifolius</name>
    <dbReference type="NCBI Taxonomy" id="185202"/>
    <lineage>
        <taxon>Eukaryota</taxon>
        <taxon>Viridiplantae</taxon>
        <taxon>Streptophyta</taxon>
        <taxon>Embryophyta</taxon>
        <taxon>Tracheophyta</taxon>
        <taxon>Spermatophyta</taxon>
        <taxon>Magnoliopsida</taxon>
        <taxon>eudicotyledons</taxon>
        <taxon>Gunneridae</taxon>
        <taxon>Pentapetalae</taxon>
        <taxon>asterids</taxon>
        <taxon>campanulids</taxon>
        <taxon>Asterales</taxon>
        <taxon>Asteraceae</taxon>
        <taxon>Asteroideae</taxon>
        <taxon>Heliantheae alliance</taxon>
        <taxon>Millerieae</taxon>
        <taxon>Smallanthus</taxon>
    </lineage>
</organism>
<reference evidence="2" key="1">
    <citation type="journal article" date="2022" name="Mol. Ecol. Resour.">
        <title>The genomes of chicory, endive, great burdock and yacon provide insights into Asteraceae palaeo-polyploidization history and plant inulin production.</title>
        <authorList>
            <person name="Fan W."/>
            <person name="Wang S."/>
            <person name="Wang H."/>
            <person name="Wang A."/>
            <person name="Jiang F."/>
            <person name="Liu H."/>
            <person name="Zhao H."/>
            <person name="Xu D."/>
            <person name="Zhang Y."/>
        </authorList>
    </citation>
    <scope>NUCLEOTIDE SEQUENCE [LARGE SCALE GENOMIC DNA]</scope>
    <source>
        <strain evidence="2">cv. Yunnan</strain>
    </source>
</reference>
<accession>A0ACB9IRG5</accession>